<feature type="compositionally biased region" description="Basic residues" evidence="1">
    <location>
        <begin position="78"/>
        <end position="87"/>
    </location>
</feature>
<dbReference type="InParanoid" id="A0A0P0X1J4"/>
<sequence length="154" mass="16191">MAAAYSTLSVSVYTYREGGGEFGDEGGVEGGDFGRRGGAVLLLLGGGEDEHVVVDDAEEEEGAGEVGGDGAGADLGHHGRPRRLHAPQLRRQRDAFPCYIYYSGVENAGSSGSKADASGESFDGESEIGCSCRPLQQRQVSRRALLEPQLHCCI</sequence>
<reference evidence="2 3" key="2">
    <citation type="journal article" date="2013" name="Plant Cell Physiol.">
        <title>Rice Annotation Project Database (RAP-DB): an integrative and interactive database for rice genomics.</title>
        <authorList>
            <person name="Sakai H."/>
            <person name="Lee S.S."/>
            <person name="Tanaka T."/>
            <person name="Numa H."/>
            <person name="Kim J."/>
            <person name="Kawahara Y."/>
            <person name="Wakimoto H."/>
            <person name="Yang C.C."/>
            <person name="Iwamoto M."/>
            <person name="Abe T."/>
            <person name="Yamada Y."/>
            <person name="Muto A."/>
            <person name="Inokuchi H."/>
            <person name="Ikemura T."/>
            <person name="Matsumoto T."/>
            <person name="Sasaki T."/>
            <person name="Itoh T."/>
        </authorList>
    </citation>
    <scope>NUCLEOTIDE SEQUENCE [LARGE SCALE GENOMIC DNA]</scope>
    <source>
        <strain evidence="3">cv. Nipponbare</strain>
    </source>
</reference>
<gene>
    <name evidence="2" type="ordered locus">Os06g0725250</name>
    <name evidence="2" type="ORF">OSNPB_060725250</name>
</gene>
<accession>A0A0P0X1J4</accession>
<protein>
    <submittedName>
        <fullName evidence="2">Os06g0725250 protein</fullName>
    </submittedName>
</protein>
<evidence type="ECO:0000313" key="3">
    <source>
        <dbReference type="Proteomes" id="UP000059680"/>
    </source>
</evidence>
<feature type="compositionally biased region" description="Gly residues" evidence="1">
    <location>
        <begin position="64"/>
        <end position="73"/>
    </location>
</feature>
<feature type="region of interest" description="Disordered" evidence="1">
    <location>
        <begin position="58"/>
        <end position="87"/>
    </location>
</feature>
<proteinExistence type="predicted"/>
<evidence type="ECO:0000256" key="1">
    <source>
        <dbReference type="SAM" id="MobiDB-lite"/>
    </source>
</evidence>
<evidence type="ECO:0000313" key="2">
    <source>
        <dbReference type="EMBL" id="BAS99583.1"/>
    </source>
</evidence>
<dbReference type="AlphaFoldDB" id="A0A0P0X1J4"/>
<organism evidence="2 3">
    <name type="scientific">Oryza sativa subsp. japonica</name>
    <name type="common">Rice</name>
    <dbReference type="NCBI Taxonomy" id="39947"/>
    <lineage>
        <taxon>Eukaryota</taxon>
        <taxon>Viridiplantae</taxon>
        <taxon>Streptophyta</taxon>
        <taxon>Embryophyta</taxon>
        <taxon>Tracheophyta</taxon>
        <taxon>Spermatophyta</taxon>
        <taxon>Magnoliopsida</taxon>
        <taxon>Liliopsida</taxon>
        <taxon>Poales</taxon>
        <taxon>Poaceae</taxon>
        <taxon>BOP clade</taxon>
        <taxon>Oryzoideae</taxon>
        <taxon>Oryzeae</taxon>
        <taxon>Oryzinae</taxon>
        <taxon>Oryza</taxon>
        <taxon>Oryza sativa</taxon>
    </lineage>
</organism>
<name>A0A0P0X1J4_ORYSJ</name>
<dbReference type="EMBL" id="AP014962">
    <property type="protein sequence ID" value="BAS99583.1"/>
    <property type="molecule type" value="Genomic_DNA"/>
</dbReference>
<feature type="non-terminal residue" evidence="2">
    <location>
        <position position="154"/>
    </location>
</feature>
<dbReference type="PaxDb" id="39947-A0A0P0X1J4"/>
<dbReference type="Gramene" id="Os06t0725250-00">
    <property type="protein sequence ID" value="Os06t0725250-00"/>
    <property type="gene ID" value="Os06g0725250"/>
</dbReference>
<keyword evidence="3" id="KW-1185">Reference proteome</keyword>
<reference evidence="2 3" key="3">
    <citation type="journal article" date="2013" name="Rice">
        <title>Improvement of the Oryza sativa Nipponbare reference genome using next generation sequence and optical map data.</title>
        <authorList>
            <person name="Kawahara Y."/>
            <person name="de la Bastide M."/>
            <person name="Hamilton J.P."/>
            <person name="Kanamori H."/>
            <person name="McCombie W.R."/>
            <person name="Ouyang S."/>
            <person name="Schwartz D.C."/>
            <person name="Tanaka T."/>
            <person name="Wu J."/>
            <person name="Zhou S."/>
            <person name="Childs K.L."/>
            <person name="Davidson R.M."/>
            <person name="Lin H."/>
            <person name="Quesada-Ocampo L."/>
            <person name="Vaillancourt B."/>
            <person name="Sakai H."/>
            <person name="Lee S.S."/>
            <person name="Kim J."/>
            <person name="Numa H."/>
            <person name="Itoh T."/>
            <person name="Buell C.R."/>
            <person name="Matsumoto T."/>
        </authorList>
    </citation>
    <scope>NUCLEOTIDE SEQUENCE [LARGE SCALE GENOMIC DNA]</scope>
    <source>
        <strain evidence="3">cv. Nipponbare</strain>
    </source>
</reference>
<reference evidence="3" key="1">
    <citation type="journal article" date="2005" name="Nature">
        <title>The map-based sequence of the rice genome.</title>
        <authorList>
            <consortium name="International rice genome sequencing project (IRGSP)"/>
            <person name="Matsumoto T."/>
            <person name="Wu J."/>
            <person name="Kanamori H."/>
            <person name="Katayose Y."/>
            <person name="Fujisawa M."/>
            <person name="Namiki N."/>
            <person name="Mizuno H."/>
            <person name="Yamamoto K."/>
            <person name="Antonio B.A."/>
            <person name="Baba T."/>
            <person name="Sakata K."/>
            <person name="Nagamura Y."/>
            <person name="Aoki H."/>
            <person name="Arikawa K."/>
            <person name="Arita K."/>
            <person name="Bito T."/>
            <person name="Chiden Y."/>
            <person name="Fujitsuka N."/>
            <person name="Fukunaka R."/>
            <person name="Hamada M."/>
            <person name="Harada C."/>
            <person name="Hayashi A."/>
            <person name="Hijishita S."/>
            <person name="Honda M."/>
            <person name="Hosokawa S."/>
            <person name="Ichikawa Y."/>
            <person name="Idonuma A."/>
            <person name="Iijima M."/>
            <person name="Ikeda M."/>
            <person name="Ikeno M."/>
            <person name="Ito K."/>
            <person name="Ito S."/>
            <person name="Ito T."/>
            <person name="Ito Y."/>
            <person name="Ito Y."/>
            <person name="Iwabuchi A."/>
            <person name="Kamiya K."/>
            <person name="Karasawa W."/>
            <person name="Kurita K."/>
            <person name="Katagiri S."/>
            <person name="Kikuta A."/>
            <person name="Kobayashi H."/>
            <person name="Kobayashi N."/>
            <person name="Machita K."/>
            <person name="Maehara T."/>
            <person name="Masukawa M."/>
            <person name="Mizubayashi T."/>
            <person name="Mukai Y."/>
            <person name="Nagasaki H."/>
            <person name="Nagata Y."/>
            <person name="Naito S."/>
            <person name="Nakashima M."/>
            <person name="Nakama Y."/>
            <person name="Nakamichi Y."/>
            <person name="Nakamura M."/>
            <person name="Meguro A."/>
            <person name="Negishi M."/>
            <person name="Ohta I."/>
            <person name="Ohta T."/>
            <person name="Okamoto M."/>
            <person name="Ono N."/>
            <person name="Saji S."/>
            <person name="Sakaguchi M."/>
            <person name="Sakai K."/>
            <person name="Shibata M."/>
            <person name="Shimokawa T."/>
            <person name="Song J."/>
            <person name="Takazaki Y."/>
            <person name="Terasawa K."/>
            <person name="Tsugane M."/>
            <person name="Tsuji K."/>
            <person name="Ueda S."/>
            <person name="Waki K."/>
            <person name="Yamagata H."/>
            <person name="Yamamoto M."/>
            <person name="Yamamoto S."/>
            <person name="Yamane H."/>
            <person name="Yoshiki S."/>
            <person name="Yoshihara R."/>
            <person name="Yukawa K."/>
            <person name="Zhong H."/>
            <person name="Yano M."/>
            <person name="Yuan Q."/>
            <person name="Ouyang S."/>
            <person name="Liu J."/>
            <person name="Jones K.M."/>
            <person name="Gansberger K."/>
            <person name="Moffat K."/>
            <person name="Hill J."/>
            <person name="Bera J."/>
            <person name="Fadrosh D."/>
            <person name="Jin S."/>
            <person name="Johri S."/>
            <person name="Kim M."/>
            <person name="Overton L."/>
            <person name="Reardon M."/>
            <person name="Tsitrin T."/>
            <person name="Vuong H."/>
            <person name="Weaver B."/>
            <person name="Ciecko A."/>
            <person name="Tallon L."/>
            <person name="Jackson J."/>
            <person name="Pai G."/>
            <person name="Aken S.V."/>
            <person name="Utterback T."/>
            <person name="Reidmuller S."/>
            <person name="Feldblyum T."/>
            <person name="Hsiao J."/>
            <person name="Zismann V."/>
            <person name="Iobst S."/>
            <person name="de Vazeille A.R."/>
            <person name="Buell C.R."/>
            <person name="Ying K."/>
            <person name="Li Y."/>
            <person name="Lu T."/>
            <person name="Huang Y."/>
            <person name="Zhao Q."/>
            <person name="Feng Q."/>
            <person name="Zhang L."/>
            <person name="Zhu J."/>
            <person name="Weng Q."/>
            <person name="Mu J."/>
            <person name="Lu Y."/>
            <person name="Fan D."/>
            <person name="Liu Y."/>
            <person name="Guan J."/>
            <person name="Zhang Y."/>
            <person name="Yu S."/>
            <person name="Liu X."/>
            <person name="Zhang Y."/>
            <person name="Hong G."/>
            <person name="Han B."/>
            <person name="Choisne N."/>
            <person name="Demange N."/>
            <person name="Orjeda G."/>
            <person name="Samain S."/>
            <person name="Cattolico L."/>
            <person name="Pelletier E."/>
            <person name="Couloux A."/>
            <person name="Segurens B."/>
            <person name="Wincker P."/>
            <person name="D'Hont A."/>
            <person name="Scarpelli C."/>
            <person name="Weissenbach J."/>
            <person name="Salanoubat M."/>
            <person name="Quetier F."/>
            <person name="Yu Y."/>
            <person name="Kim H.R."/>
            <person name="Rambo T."/>
            <person name="Currie J."/>
            <person name="Collura K."/>
            <person name="Luo M."/>
            <person name="Yang T."/>
            <person name="Ammiraju J.S.S."/>
            <person name="Engler F."/>
            <person name="Soderlund C."/>
            <person name="Wing R.A."/>
            <person name="Palmer L.E."/>
            <person name="de la Bastide M."/>
            <person name="Spiegel L."/>
            <person name="Nascimento L."/>
            <person name="Zutavern T."/>
            <person name="O'Shaughnessy A."/>
            <person name="Dike S."/>
            <person name="Dedhia N."/>
            <person name="Preston R."/>
            <person name="Balija V."/>
            <person name="McCombie W.R."/>
            <person name="Chow T."/>
            <person name="Chen H."/>
            <person name="Chung M."/>
            <person name="Chen C."/>
            <person name="Shaw J."/>
            <person name="Wu H."/>
            <person name="Hsiao K."/>
            <person name="Chao Y."/>
            <person name="Chu M."/>
            <person name="Cheng C."/>
            <person name="Hour A."/>
            <person name="Lee P."/>
            <person name="Lin S."/>
            <person name="Lin Y."/>
            <person name="Liou J."/>
            <person name="Liu S."/>
            <person name="Hsing Y."/>
            <person name="Raghuvanshi S."/>
            <person name="Mohanty A."/>
            <person name="Bharti A.K."/>
            <person name="Gaur A."/>
            <person name="Gupta V."/>
            <person name="Kumar D."/>
            <person name="Ravi V."/>
            <person name="Vij S."/>
            <person name="Kapur A."/>
            <person name="Khurana P."/>
            <person name="Khurana P."/>
            <person name="Khurana J.P."/>
            <person name="Tyagi A.K."/>
            <person name="Gaikwad K."/>
            <person name="Singh A."/>
            <person name="Dalal V."/>
            <person name="Srivastava S."/>
            <person name="Dixit A."/>
            <person name="Pal A.K."/>
            <person name="Ghazi I.A."/>
            <person name="Yadav M."/>
            <person name="Pandit A."/>
            <person name="Bhargava A."/>
            <person name="Sureshbabu K."/>
            <person name="Batra K."/>
            <person name="Sharma T.R."/>
            <person name="Mohapatra T."/>
            <person name="Singh N.K."/>
            <person name="Messing J."/>
            <person name="Nelson A.B."/>
            <person name="Fuks G."/>
            <person name="Kavchok S."/>
            <person name="Keizer G."/>
            <person name="Linton E."/>
            <person name="Llaca V."/>
            <person name="Song R."/>
            <person name="Tanyolac B."/>
            <person name="Young S."/>
            <person name="Ho-Il K."/>
            <person name="Hahn J.H."/>
            <person name="Sangsakoo G."/>
            <person name="Vanavichit A."/>
            <person name="de Mattos Luiz.A.T."/>
            <person name="Zimmer P.D."/>
            <person name="Malone G."/>
            <person name="Dellagostin O."/>
            <person name="de Oliveira A.C."/>
            <person name="Bevan M."/>
            <person name="Bancroft I."/>
            <person name="Minx P."/>
            <person name="Cordum H."/>
            <person name="Wilson R."/>
            <person name="Cheng Z."/>
            <person name="Jin W."/>
            <person name="Jiang J."/>
            <person name="Leong S.A."/>
            <person name="Iwama H."/>
            <person name="Gojobori T."/>
            <person name="Itoh T."/>
            <person name="Niimura Y."/>
            <person name="Fujii Y."/>
            <person name="Habara T."/>
            <person name="Sakai H."/>
            <person name="Sato Y."/>
            <person name="Wilson G."/>
            <person name="Kumar K."/>
            <person name="McCouch S."/>
            <person name="Juretic N."/>
            <person name="Hoen D."/>
            <person name="Wright S."/>
            <person name="Bruskiewich R."/>
            <person name="Bureau T."/>
            <person name="Miyao A."/>
            <person name="Hirochika H."/>
            <person name="Nishikawa T."/>
            <person name="Kadowaki K."/>
            <person name="Sugiura M."/>
            <person name="Burr B."/>
            <person name="Sasaki T."/>
        </authorList>
    </citation>
    <scope>NUCLEOTIDE SEQUENCE [LARGE SCALE GENOMIC DNA]</scope>
    <source>
        <strain evidence="3">cv. Nipponbare</strain>
    </source>
</reference>
<dbReference type="Proteomes" id="UP000059680">
    <property type="component" value="Chromosome 6"/>
</dbReference>